<evidence type="ECO:0000256" key="5">
    <source>
        <dbReference type="ARBA" id="ARBA00022694"/>
    </source>
</evidence>
<evidence type="ECO:0000256" key="9">
    <source>
        <dbReference type="ARBA" id="ARBA00022801"/>
    </source>
</evidence>
<dbReference type="Gene3D" id="3.60.15.10">
    <property type="entry name" value="Ribonuclease Z/Hydroxyacylglutathione hydrolase-like"/>
    <property type="match status" value="1"/>
</dbReference>
<keyword evidence="10" id="KW-0862">Zinc</keyword>
<dbReference type="GO" id="GO:0005739">
    <property type="term" value="C:mitochondrion"/>
    <property type="evidence" value="ECO:0007669"/>
    <property type="project" value="TreeGrafter"/>
</dbReference>
<dbReference type="GO" id="GO:1990180">
    <property type="term" value="P:mitochondrial tRNA 3'-end processing"/>
    <property type="evidence" value="ECO:0007669"/>
    <property type="project" value="TreeGrafter"/>
</dbReference>
<dbReference type="AlphaFoldDB" id="A0A2G9QBU5"/>
<reference evidence="12" key="1">
    <citation type="journal article" date="2017" name="Nat. Commun.">
        <title>The North American bullfrog draft genome provides insight into hormonal regulation of long noncoding RNA.</title>
        <authorList>
            <person name="Hammond S.A."/>
            <person name="Warren R.L."/>
            <person name="Vandervalk B.P."/>
            <person name="Kucuk E."/>
            <person name="Khan H."/>
            <person name="Gibb E.A."/>
            <person name="Pandoh P."/>
            <person name="Kirk H."/>
            <person name="Zhao Y."/>
            <person name="Jones M."/>
            <person name="Mungall A.J."/>
            <person name="Coope R."/>
            <person name="Pleasance S."/>
            <person name="Moore R.A."/>
            <person name="Holt R.A."/>
            <person name="Round J.M."/>
            <person name="Ohora S."/>
            <person name="Walle B.V."/>
            <person name="Veldhoen N."/>
            <person name="Helbing C.C."/>
            <person name="Birol I."/>
        </authorList>
    </citation>
    <scope>NUCLEOTIDE SEQUENCE [LARGE SCALE GENOMIC DNA]</scope>
</reference>
<dbReference type="GO" id="GO:0042781">
    <property type="term" value="F:3'-tRNA processing endoribonuclease activity"/>
    <property type="evidence" value="ECO:0007669"/>
    <property type="project" value="UniProtKB-EC"/>
</dbReference>
<evidence type="ECO:0000256" key="8">
    <source>
        <dbReference type="ARBA" id="ARBA00022759"/>
    </source>
</evidence>
<evidence type="ECO:0000313" key="12">
    <source>
        <dbReference type="Proteomes" id="UP000228934"/>
    </source>
</evidence>
<evidence type="ECO:0000313" key="11">
    <source>
        <dbReference type="EMBL" id="PIO13046.1"/>
    </source>
</evidence>
<dbReference type="PANTHER" id="PTHR12553:SF49">
    <property type="entry name" value="ZINC PHOSPHODIESTERASE ELAC PROTEIN 2"/>
    <property type="match status" value="1"/>
</dbReference>
<keyword evidence="8" id="KW-0255">Endonuclease</keyword>
<comment type="similarity">
    <text evidence="3">Belongs to the RNase Z family.</text>
</comment>
<protein>
    <recommendedName>
        <fullName evidence="4">ribonuclease Z</fullName>
        <ecNumber evidence="4">3.1.26.11</ecNumber>
    </recommendedName>
</protein>
<evidence type="ECO:0000256" key="10">
    <source>
        <dbReference type="ARBA" id="ARBA00022833"/>
    </source>
</evidence>
<dbReference type="InterPro" id="IPR036866">
    <property type="entry name" value="RibonucZ/Hydroxyglut_hydro"/>
</dbReference>
<comment type="catalytic activity">
    <reaction evidence="1">
        <text>Endonucleolytic cleavage of RNA, removing extra 3' nucleotides from tRNA precursor, generating 3' termini of tRNAs. A 3'-hydroxy group is left at the tRNA terminus and a 5'-phosphoryl group is left at the trailer molecule.</text>
        <dbReference type="EC" id="3.1.26.11"/>
    </reaction>
</comment>
<dbReference type="GO" id="GO:0046872">
    <property type="term" value="F:metal ion binding"/>
    <property type="evidence" value="ECO:0007669"/>
    <property type="project" value="UniProtKB-KW"/>
</dbReference>
<proteinExistence type="inferred from homology"/>
<name>A0A2G9QBU5_AQUCT</name>
<accession>A0A2G9QBU5</accession>
<feature type="non-terminal residue" evidence="11">
    <location>
        <position position="86"/>
    </location>
</feature>
<keyword evidence="5" id="KW-0819">tRNA processing</keyword>
<dbReference type="EC" id="3.1.26.11" evidence="4"/>
<dbReference type="Pfam" id="PF23023">
    <property type="entry name" value="Anti-Pycsar_Apyc1"/>
    <property type="match status" value="1"/>
</dbReference>
<keyword evidence="7" id="KW-0479">Metal-binding</keyword>
<dbReference type="Proteomes" id="UP000228934">
    <property type="component" value="Unassembled WGS sequence"/>
</dbReference>
<evidence type="ECO:0000256" key="6">
    <source>
        <dbReference type="ARBA" id="ARBA00022722"/>
    </source>
</evidence>
<dbReference type="EMBL" id="KZ026361">
    <property type="protein sequence ID" value="PIO13046.1"/>
    <property type="molecule type" value="Genomic_DNA"/>
</dbReference>
<keyword evidence="6" id="KW-0540">Nuclease</keyword>
<dbReference type="OrthoDB" id="527344at2759"/>
<evidence type="ECO:0000256" key="4">
    <source>
        <dbReference type="ARBA" id="ARBA00012477"/>
    </source>
</evidence>
<keyword evidence="12" id="KW-1185">Reference proteome</keyword>
<sequence length="86" mass="9397">MDSSLPTEVDPQYPEVVFLGTGSAVPMKSRNVSSTLVHVSPSRVLLLDCGEGTFGQLYRHYGDEVDDVLCQLSAVFVSHIHADHHT</sequence>
<dbReference type="PANTHER" id="PTHR12553">
    <property type="entry name" value="ZINC PHOSPHODIESTERASE ELAC PROTEIN 2"/>
    <property type="match status" value="1"/>
</dbReference>
<keyword evidence="9" id="KW-0378">Hydrolase</keyword>
<evidence type="ECO:0000256" key="7">
    <source>
        <dbReference type="ARBA" id="ARBA00022723"/>
    </source>
</evidence>
<gene>
    <name evidence="11" type="ORF">AB205_0126390</name>
</gene>
<evidence type="ECO:0000256" key="3">
    <source>
        <dbReference type="ARBA" id="ARBA00007823"/>
    </source>
</evidence>
<evidence type="ECO:0000256" key="1">
    <source>
        <dbReference type="ARBA" id="ARBA00000402"/>
    </source>
</evidence>
<organism evidence="11 12">
    <name type="scientific">Aquarana catesbeiana</name>
    <name type="common">American bullfrog</name>
    <name type="synonym">Rana catesbeiana</name>
    <dbReference type="NCBI Taxonomy" id="8400"/>
    <lineage>
        <taxon>Eukaryota</taxon>
        <taxon>Metazoa</taxon>
        <taxon>Chordata</taxon>
        <taxon>Craniata</taxon>
        <taxon>Vertebrata</taxon>
        <taxon>Euteleostomi</taxon>
        <taxon>Amphibia</taxon>
        <taxon>Batrachia</taxon>
        <taxon>Anura</taxon>
        <taxon>Neobatrachia</taxon>
        <taxon>Ranoidea</taxon>
        <taxon>Ranidae</taxon>
        <taxon>Aquarana</taxon>
    </lineage>
</organism>
<evidence type="ECO:0000256" key="2">
    <source>
        <dbReference type="ARBA" id="ARBA00001947"/>
    </source>
</evidence>
<comment type="cofactor">
    <cofactor evidence="2">
        <name>Zn(2+)</name>
        <dbReference type="ChEBI" id="CHEBI:29105"/>
    </cofactor>
</comment>
<dbReference type="SUPFAM" id="SSF56281">
    <property type="entry name" value="Metallo-hydrolase/oxidoreductase"/>
    <property type="match status" value="1"/>
</dbReference>
<dbReference type="InterPro" id="IPR047151">
    <property type="entry name" value="RNZ2-like"/>
</dbReference>